<comment type="caution">
    <text evidence="2">The sequence shown here is derived from an EMBL/GenBank/DDBJ whole genome shotgun (WGS) entry which is preliminary data.</text>
</comment>
<dbReference type="Proteomes" id="UP000037035">
    <property type="component" value="Unassembled WGS sequence"/>
</dbReference>
<keyword evidence="1" id="KW-0812">Transmembrane</keyword>
<name>A0A0L6V9V3_9BASI</name>
<dbReference type="OrthoDB" id="2499555at2759"/>
<reference evidence="2 3" key="1">
    <citation type="submission" date="2015-08" db="EMBL/GenBank/DDBJ databases">
        <title>Next Generation Sequencing and Analysis of the Genome of Puccinia sorghi L Schw, the Causal Agent of Maize Common Rust.</title>
        <authorList>
            <person name="Rochi L."/>
            <person name="Burguener G."/>
            <person name="Darino M."/>
            <person name="Turjanski A."/>
            <person name="Kreff E."/>
            <person name="Dieguez M.J."/>
            <person name="Sacco F."/>
        </authorList>
    </citation>
    <scope>NUCLEOTIDE SEQUENCE [LARGE SCALE GENOMIC DNA]</scope>
    <source>
        <strain evidence="2 3">RO10H11247</strain>
    </source>
</reference>
<evidence type="ECO:0000313" key="3">
    <source>
        <dbReference type="Proteomes" id="UP000037035"/>
    </source>
</evidence>
<evidence type="ECO:0000256" key="1">
    <source>
        <dbReference type="SAM" id="Phobius"/>
    </source>
</evidence>
<keyword evidence="3" id="KW-1185">Reference proteome</keyword>
<feature type="transmembrane region" description="Helical" evidence="1">
    <location>
        <begin position="412"/>
        <end position="434"/>
    </location>
</feature>
<accession>A0A0L6V9V3</accession>
<organism evidence="2 3">
    <name type="scientific">Puccinia sorghi</name>
    <dbReference type="NCBI Taxonomy" id="27349"/>
    <lineage>
        <taxon>Eukaryota</taxon>
        <taxon>Fungi</taxon>
        <taxon>Dikarya</taxon>
        <taxon>Basidiomycota</taxon>
        <taxon>Pucciniomycotina</taxon>
        <taxon>Pucciniomycetes</taxon>
        <taxon>Pucciniales</taxon>
        <taxon>Pucciniaceae</taxon>
        <taxon>Puccinia</taxon>
    </lineage>
</organism>
<dbReference type="AlphaFoldDB" id="A0A0L6V9V3"/>
<gene>
    <name evidence="2" type="ORF">VP01_2133g2</name>
</gene>
<proteinExistence type="predicted"/>
<protein>
    <submittedName>
        <fullName evidence="2">Uncharacterized protein</fullName>
    </submittedName>
</protein>
<feature type="transmembrane region" description="Helical" evidence="1">
    <location>
        <begin position="454"/>
        <end position="478"/>
    </location>
</feature>
<dbReference type="EMBL" id="LAVV01006985">
    <property type="protein sequence ID" value="KNZ57538.1"/>
    <property type="molecule type" value="Genomic_DNA"/>
</dbReference>
<feature type="transmembrane region" description="Helical" evidence="1">
    <location>
        <begin position="263"/>
        <end position="288"/>
    </location>
</feature>
<feature type="transmembrane region" description="Helical" evidence="1">
    <location>
        <begin position="35"/>
        <end position="58"/>
    </location>
</feature>
<keyword evidence="1" id="KW-0472">Membrane</keyword>
<evidence type="ECO:0000313" key="2">
    <source>
        <dbReference type="EMBL" id="KNZ57538.1"/>
    </source>
</evidence>
<sequence>MSTQPGNAFVGQSIALHQIFWNTANPNAPSFLTKILWVEAVLEPIAAVLYIISAIPAVRKEGFWFFAVESNGTIRPNNSLLIPIFVLLYVICECLLTSFGQSVIINMSPNRHGLGHRYIGKDGFPKSAFVSNSTFHRLVLALTCDPQVGQKVIWNVLRTIPLTKYGLATMRQTNGDSSLKFFAPRTINCISAFLYGFPLLFGSVPIGLITEEVWKINQTFTAYNHGYSSIISGTMDSESISNLNIIAVKQLMTMLHSSDRVLFLARLISVGYFFNGLVLLFVMIFGYYRLLKAVAYQIETFQKALELSTTSCVRILKSPCKFESTPNSPGGDLAPADSVQAHVKECNKRSWVVMHLPAWLPSFRRDAEFFDKSAADSALNHHTGVEGRRWESLNQETIYSQRKALERYKVNLLWQVSCNGLISLSFLGLNVTIFSNLLQVPHRHSLSALIWLTITWASVSWVLTVGIPFGLVACVVAFSPPITSLRENEERVVEFDE</sequence>
<dbReference type="VEuPathDB" id="FungiDB:VP01_2133g2"/>
<keyword evidence="1" id="KW-1133">Transmembrane helix</keyword>
<feature type="transmembrane region" description="Helical" evidence="1">
    <location>
        <begin position="79"/>
        <end position="100"/>
    </location>
</feature>